<dbReference type="NCBIfam" id="TIGR02867">
    <property type="entry name" value="spore_II_P"/>
    <property type="match status" value="1"/>
</dbReference>
<proteinExistence type="predicted"/>
<dbReference type="RefSeq" id="WP_377326946.1">
    <property type="nucleotide sequence ID" value="NZ_JBHUMZ010000007.1"/>
</dbReference>
<reference evidence="3" key="1">
    <citation type="journal article" date="2019" name="Int. J. Syst. Evol. Microbiol.">
        <title>The Global Catalogue of Microorganisms (GCM) 10K type strain sequencing project: providing services to taxonomists for standard genome sequencing and annotation.</title>
        <authorList>
            <consortium name="The Broad Institute Genomics Platform"/>
            <consortium name="The Broad Institute Genome Sequencing Center for Infectious Disease"/>
            <person name="Wu L."/>
            <person name="Ma J."/>
        </authorList>
    </citation>
    <scope>NUCLEOTIDE SEQUENCE [LARGE SCALE GENOMIC DNA]</scope>
    <source>
        <strain evidence="3">TISTR 1571</strain>
    </source>
</reference>
<accession>A0ABW5Q6B3</accession>
<dbReference type="Gene3D" id="3.40.630.40">
    <property type="entry name" value="Zn-dependent exopeptidases"/>
    <property type="match status" value="1"/>
</dbReference>
<sequence length="373" mass="42474">MNKKFQINWSKLQKVKKHPFLLFQVFFICLILFVPIFSIKPFSEASTNFLEGWLNQIDGASYSFFMTIDQPILDGLNDQHTEPLTLSSFAFPIFTNLPYQDTRLLFGHELPRFPNTNSTIAIAGEGTNMFSTVIETEPPDYMFDNQESDPQEEQPQVNVDDENILVYTTHNRESFLPHLPEGTSINTVYHETKNVMQLSKRFGDKLKAFGLNPYIDRTDYWKQLPPGGYGKSYDYSRNIVKEVMSKNNDMKYLIDIHRDAMPRSKTTAKINGKSVARLAFVVGGENKNHEKNLQFASKLHDLIESKYPGLSRGVIINEGPGTNGVYNQDLSNKAVIVEVGGIENNFDELNFAIDALAEAFGEYYFEQEGAVNQ</sequence>
<dbReference type="EMBL" id="JBHUMZ010000007">
    <property type="protein sequence ID" value="MFD2637494.1"/>
    <property type="molecule type" value="Genomic_DNA"/>
</dbReference>
<comment type="caution">
    <text evidence="2">The sequence shown here is derived from an EMBL/GenBank/DDBJ whole genome shotgun (WGS) entry which is preliminary data.</text>
</comment>
<keyword evidence="1" id="KW-0472">Membrane</keyword>
<dbReference type="InterPro" id="IPR010897">
    <property type="entry name" value="Spore_II_P"/>
</dbReference>
<evidence type="ECO:0000313" key="3">
    <source>
        <dbReference type="Proteomes" id="UP001597452"/>
    </source>
</evidence>
<keyword evidence="1" id="KW-1133">Transmembrane helix</keyword>
<name>A0ABW5Q6B3_9BACI</name>
<dbReference type="SUPFAM" id="SSF53187">
    <property type="entry name" value="Zn-dependent exopeptidases"/>
    <property type="match status" value="1"/>
</dbReference>
<protein>
    <submittedName>
        <fullName evidence="2">Stage II sporulation protein P</fullName>
    </submittedName>
</protein>
<keyword evidence="3" id="KW-1185">Reference proteome</keyword>
<dbReference type="Pfam" id="PF07454">
    <property type="entry name" value="SpoIIP"/>
    <property type="match status" value="1"/>
</dbReference>
<dbReference type="Proteomes" id="UP001597452">
    <property type="component" value="Unassembled WGS sequence"/>
</dbReference>
<organism evidence="2 3">
    <name type="scientific">Piscibacillus salipiscarius</name>
    <dbReference type="NCBI Taxonomy" id="299480"/>
    <lineage>
        <taxon>Bacteria</taxon>
        <taxon>Bacillati</taxon>
        <taxon>Bacillota</taxon>
        <taxon>Bacilli</taxon>
        <taxon>Bacillales</taxon>
        <taxon>Bacillaceae</taxon>
        <taxon>Piscibacillus</taxon>
    </lineage>
</organism>
<evidence type="ECO:0000256" key="1">
    <source>
        <dbReference type="SAM" id="Phobius"/>
    </source>
</evidence>
<keyword evidence="1" id="KW-0812">Transmembrane</keyword>
<feature type="transmembrane region" description="Helical" evidence="1">
    <location>
        <begin position="20"/>
        <end position="39"/>
    </location>
</feature>
<gene>
    <name evidence="2" type="primary">spoIIP</name>
    <name evidence="2" type="ORF">ACFSW4_01235</name>
</gene>
<evidence type="ECO:0000313" key="2">
    <source>
        <dbReference type="EMBL" id="MFD2637494.1"/>
    </source>
</evidence>